<feature type="compositionally biased region" description="Basic and acidic residues" evidence="1">
    <location>
        <begin position="118"/>
        <end position="128"/>
    </location>
</feature>
<evidence type="ECO:0000313" key="2">
    <source>
        <dbReference type="EMBL" id="GBG80739.1"/>
    </source>
</evidence>
<sequence>MGIFPRGNVEDDLRFDETNLEDFIESLQLAAERGEWNKEEKKKQLIAKSEESEKEEVKEIVEESRTWKRITAELWMTYTQARQDQTRTRRLQKKGLWIGREMAKPQRAGAEDEEGDDVPLKRLKDRVRIPPKSSNKGSDQEEGGEQKKEEAAEGRKKNIGASVVPRKRKLGKKRPIESGRKEVQERGSEKEGRVKEAGEGKTIQEGGDAPKDKSEEEGPIGDTEKEEMSEIRKKEDERDAHVKKMMRDMKEMREKMKELTKGKEELQKEVSQLSAALTMNDKKLENEAATIGRMKIKMDGLGSEVSVLGLDLDNEISERKKLGQEWEKRWGQILIGMEGLRLNH</sequence>
<comment type="caution">
    <text evidence="2">The sequence shown here is derived from an EMBL/GenBank/DDBJ whole genome shotgun (WGS) entry which is preliminary data.</text>
</comment>
<feature type="compositionally biased region" description="Basic and acidic residues" evidence="1">
    <location>
        <begin position="144"/>
        <end position="156"/>
    </location>
</feature>
<dbReference type="AlphaFoldDB" id="A0A388LEK3"/>
<dbReference type="Proteomes" id="UP000265515">
    <property type="component" value="Unassembled WGS sequence"/>
</dbReference>
<feature type="region of interest" description="Disordered" evidence="1">
    <location>
        <begin position="81"/>
        <end position="243"/>
    </location>
</feature>
<proteinExistence type="predicted"/>
<reference evidence="2 3" key="1">
    <citation type="journal article" date="2018" name="Cell">
        <title>The Chara Genome: Secondary Complexity and Implications for Plant Terrestrialization.</title>
        <authorList>
            <person name="Nishiyama T."/>
            <person name="Sakayama H."/>
            <person name="Vries J.D."/>
            <person name="Buschmann H."/>
            <person name="Saint-Marcoux D."/>
            <person name="Ullrich K.K."/>
            <person name="Haas F.B."/>
            <person name="Vanderstraeten L."/>
            <person name="Becker D."/>
            <person name="Lang D."/>
            <person name="Vosolsobe S."/>
            <person name="Rombauts S."/>
            <person name="Wilhelmsson P.K.I."/>
            <person name="Janitza P."/>
            <person name="Kern R."/>
            <person name="Heyl A."/>
            <person name="Rumpler F."/>
            <person name="Villalobos L.I.A.C."/>
            <person name="Clay J.M."/>
            <person name="Skokan R."/>
            <person name="Toyoda A."/>
            <person name="Suzuki Y."/>
            <person name="Kagoshima H."/>
            <person name="Schijlen E."/>
            <person name="Tajeshwar N."/>
            <person name="Catarino B."/>
            <person name="Hetherington A.J."/>
            <person name="Saltykova A."/>
            <person name="Bonnot C."/>
            <person name="Breuninger H."/>
            <person name="Symeonidi A."/>
            <person name="Radhakrishnan G.V."/>
            <person name="Van Nieuwerburgh F."/>
            <person name="Deforce D."/>
            <person name="Chang C."/>
            <person name="Karol K.G."/>
            <person name="Hedrich R."/>
            <person name="Ulvskov P."/>
            <person name="Glockner G."/>
            <person name="Delwiche C.F."/>
            <person name="Petrasek J."/>
            <person name="Van de Peer Y."/>
            <person name="Friml J."/>
            <person name="Beilby M."/>
            <person name="Dolan L."/>
            <person name="Kohara Y."/>
            <person name="Sugano S."/>
            <person name="Fujiyama A."/>
            <person name="Delaux P.-M."/>
            <person name="Quint M."/>
            <person name="TheiBen G."/>
            <person name="Hagemann M."/>
            <person name="Harholt J."/>
            <person name="Dunand C."/>
            <person name="Zachgo S."/>
            <person name="Langdale J."/>
            <person name="Maumus F."/>
            <person name="Straeten D.V.D."/>
            <person name="Gould S.B."/>
            <person name="Rensing S.A."/>
        </authorList>
    </citation>
    <scope>NUCLEOTIDE SEQUENCE [LARGE SCALE GENOMIC DNA]</scope>
    <source>
        <strain evidence="2 3">S276</strain>
    </source>
</reference>
<feature type="compositionally biased region" description="Basic and acidic residues" evidence="1">
    <location>
        <begin position="174"/>
        <end position="199"/>
    </location>
</feature>
<evidence type="ECO:0000313" key="3">
    <source>
        <dbReference type="Proteomes" id="UP000265515"/>
    </source>
</evidence>
<dbReference type="Gramene" id="GBG80739">
    <property type="protein sequence ID" value="GBG80739"/>
    <property type="gene ID" value="CBR_g31294"/>
</dbReference>
<dbReference type="EMBL" id="BFEA01000355">
    <property type="protein sequence ID" value="GBG80739.1"/>
    <property type="molecule type" value="Genomic_DNA"/>
</dbReference>
<feature type="compositionally biased region" description="Basic and acidic residues" evidence="1">
    <location>
        <begin position="208"/>
        <end position="243"/>
    </location>
</feature>
<organism evidence="2 3">
    <name type="scientific">Chara braunii</name>
    <name type="common">Braun's stonewort</name>
    <dbReference type="NCBI Taxonomy" id="69332"/>
    <lineage>
        <taxon>Eukaryota</taxon>
        <taxon>Viridiplantae</taxon>
        <taxon>Streptophyta</taxon>
        <taxon>Charophyceae</taxon>
        <taxon>Charales</taxon>
        <taxon>Characeae</taxon>
        <taxon>Chara</taxon>
    </lineage>
</organism>
<accession>A0A388LEK3</accession>
<gene>
    <name evidence="2" type="ORF">CBR_g31294</name>
</gene>
<evidence type="ECO:0000256" key="1">
    <source>
        <dbReference type="SAM" id="MobiDB-lite"/>
    </source>
</evidence>
<keyword evidence="3" id="KW-1185">Reference proteome</keyword>
<name>A0A388LEK3_CHABU</name>
<protein>
    <submittedName>
        <fullName evidence="2">Uncharacterized protein</fullName>
    </submittedName>
</protein>